<comment type="similarity">
    <text evidence="1">Belongs to the peptidase U62 family.</text>
</comment>
<dbReference type="PIRSF" id="PIRSF004919">
    <property type="entry name" value="TldD"/>
    <property type="match status" value="1"/>
</dbReference>
<accession>A0A2S9JBT8</accession>
<evidence type="ECO:0000256" key="3">
    <source>
        <dbReference type="ARBA" id="ARBA00022801"/>
    </source>
</evidence>
<dbReference type="Pfam" id="PF19290">
    <property type="entry name" value="PmbA_TldD_2nd"/>
    <property type="match status" value="1"/>
</dbReference>
<feature type="domain" description="Metalloprotease TldD/E central" evidence="7">
    <location>
        <begin position="118"/>
        <end position="227"/>
    </location>
</feature>
<dbReference type="InterPro" id="IPR051463">
    <property type="entry name" value="Peptidase_U62_metallo"/>
</dbReference>
<dbReference type="GO" id="GO:0006508">
    <property type="term" value="P:proteolysis"/>
    <property type="evidence" value="ECO:0007669"/>
    <property type="project" value="UniProtKB-KW"/>
</dbReference>
<dbReference type="NCBIfam" id="NF008006">
    <property type="entry name" value="PRK10735.1"/>
    <property type="match status" value="1"/>
</dbReference>
<dbReference type="Gene3D" id="3.30.2290.10">
    <property type="entry name" value="PmbA/TldD superfamily"/>
    <property type="match status" value="1"/>
</dbReference>
<dbReference type="Pfam" id="PF19289">
    <property type="entry name" value="PmbA_TldD_3rd"/>
    <property type="match status" value="1"/>
</dbReference>
<protein>
    <submittedName>
        <fullName evidence="8">Metalloprotease TldD</fullName>
    </submittedName>
</protein>
<reference evidence="8 9" key="1">
    <citation type="submission" date="2018-02" db="EMBL/GenBank/DDBJ databases">
        <title>The draft genome of Phyllobacterium myrsinacearum DSM5892.</title>
        <authorList>
            <person name="Li L."/>
            <person name="Liu L."/>
            <person name="Zhang X."/>
            <person name="Wang T."/>
        </authorList>
    </citation>
    <scope>NUCLEOTIDE SEQUENCE [LARGE SCALE GENOMIC DNA]</scope>
    <source>
        <strain evidence="8 9">DSM 5892</strain>
    </source>
</reference>
<dbReference type="AlphaFoldDB" id="A0A2S9JBT8"/>
<dbReference type="OrthoDB" id="9803213at2"/>
<dbReference type="GO" id="GO:0005829">
    <property type="term" value="C:cytosol"/>
    <property type="evidence" value="ECO:0007669"/>
    <property type="project" value="TreeGrafter"/>
</dbReference>
<evidence type="ECO:0000256" key="4">
    <source>
        <dbReference type="ARBA" id="ARBA00023049"/>
    </source>
</evidence>
<dbReference type="PANTHER" id="PTHR30624">
    <property type="entry name" value="UNCHARACTERIZED PROTEIN TLDD AND PMBA"/>
    <property type="match status" value="1"/>
</dbReference>
<dbReference type="InterPro" id="IPR035068">
    <property type="entry name" value="TldD/PmbA_N"/>
</dbReference>
<keyword evidence="9" id="KW-1185">Reference proteome</keyword>
<sequence>MMKSLIDSFDAPREKILETVKQSLDGADDGELFIEYRESEGLTFDNGRLKNGTFHQDQGFGLRAVAGEAVGYAHAGELSLGALKRAADAASAVRAGYAGAYTAAPPGTNRSLYGDENPIGSPSFEVKVKLLQEIDAYLRAKDPKVRQVSVSLAGSWQQVEILRADGHFVRDIRPMVRLNVSVVAGDGDRQESGSYGTGGRSGFGAFITTEKWQHAADEALRQALVNLEAIPAPAGTFDIVLSNGWPGVMLHEAVGHGLEGDFNRKKTSAFAGLLGQRVASKGVTVVDDGTISERRGSLTVDDEGMPTNKTVLIDDGILVGYMQDRQNARLMGMQPTGNGRRESYAHAPMPRMTNTYMLDGDKTPEEIIASVKNGIYAVSFGGGQVDITSGKFVFGCTEAYMIENGRIGAPVKGAMLIGNGPDAMQRISMIGNDLQLDTGMGNCGKGGQWVPVGVGQPHLRMDQMTVGGTAV</sequence>
<dbReference type="InterPro" id="IPR036059">
    <property type="entry name" value="TldD/PmbA_sf"/>
</dbReference>
<name>A0A2S9JBT8_9HYPH</name>
<evidence type="ECO:0000313" key="8">
    <source>
        <dbReference type="EMBL" id="PRD50290.1"/>
    </source>
</evidence>
<dbReference type="InterPro" id="IPR025502">
    <property type="entry name" value="TldD"/>
</dbReference>
<evidence type="ECO:0000259" key="6">
    <source>
        <dbReference type="Pfam" id="PF19289"/>
    </source>
</evidence>
<evidence type="ECO:0000256" key="1">
    <source>
        <dbReference type="ARBA" id="ARBA00005836"/>
    </source>
</evidence>
<gene>
    <name evidence="8" type="ORF">C5750_22580</name>
</gene>
<dbReference type="SUPFAM" id="SSF111283">
    <property type="entry name" value="Putative modulator of DNA gyrase, PmbA/TldD"/>
    <property type="match status" value="1"/>
</dbReference>
<evidence type="ECO:0000259" key="7">
    <source>
        <dbReference type="Pfam" id="PF19290"/>
    </source>
</evidence>
<dbReference type="Proteomes" id="UP000238563">
    <property type="component" value="Unassembled WGS sequence"/>
</dbReference>
<dbReference type="EMBL" id="PVBT01000008">
    <property type="protein sequence ID" value="PRD50290.1"/>
    <property type="molecule type" value="Genomic_DNA"/>
</dbReference>
<dbReference type="InterPro" id="IPR002510">
    <property type="entry name" value="Metalloprtase-TldD/E_N"/>
</dbReference>
<proteinExistence type="inferred from homology"/>
<comment type="caution">
    <text evidence="8">The sequence shown here is derived from an EMBL/GenBank/DDBJ whole genome shotgun (WGS) entry which is preliminary data.</text>
</comment>
<dbReference type="PANTHER" id="PTHR30624:SF4">
    <property type="entry name" value="METALLOPROTEASE TLDD"/>
    <property type="match status" value="1"/>
</dbReference>
<evidence type="ECO:0000313" key="9">
    <source>
        <dbReference type="Proteomes" id="UP000238563"/>
    </source>
</evidence>
<organism evidence="8 9">
    <name type="scientific">Phyllobacterium myrsinacearum</name>
    <dbReference type="NCBI Taxonomy" id="28101"/>
    <lineage>
        <taxon>Bacteria</taxon>
        <taxon>Pseudomonadati</taxon>
        <taxon>Pseudomonadota</taxon>
        <taxon>Alphaproteobacteria</taxon>
        <taxon>Hyphomicrobiales</taxon>
        <taxon>Phyllobacteriaceae</taxon>
        <taxon>Phyllobacterium</taxon>
    </lineage>
</organism>
<feature type="domain" description="Metalloprotease TldD/E C-terminal" evidence="6">
    <location>
        <begin position="235"/>
        <end position="468"/>
    </location>
</feature>
<dbReference type="Pfam" id="PF01523">
    <property type="entry name" value="PmbA_TldD_1st"/>
    <property type="match status" value="1"/>
</dbReference>
<keyword evidence="3" id="KW-0378">Hydrolase</keyword>
<evidence type="ECO:0000259" key="5">
    <source>
        <dbReference type="Pfam" id="PF01523"/>
    </source>
</evidence>
<dbReference type="InterPro" id="IPR045569">
    <property type="entry name" value="Metalloprtase-TldD/E_C"/>
</dbReference>
<keyword evidence="2 8" id="KW-0645">Protease</keyword>
<dbReference type="GO" id="GO:0008237">
    <property type="term" value="F:metallopeptidase activity"/>
    <property type="evidence" value="ECO:0007669"/>
    <property type="project" value="UniProtKB-KW"/>
</dbReference>
<feature type="domain" description="Metalloprotease TldD/E N-terminal" evidence="5">
    <location>
        <begin position="31"/>
        <end position="92"/>
    </location>
</feature>
<evidence type="ECO:0000256" key="2">
    <source>
        <dbReference type="ARBA" id="ARBA00022670"/>
    </source>
</evidence>
<dbReference type="InterPro" id="IPR045570">
    <property type="entry name" value="Metalloprtase-TldD/E_cen_dom"/>
</dbReference>
<keyword evidence="4 8" id="KW-0482">Metalloprotease</keyword>